<reference evidence="1 2" key="1">
    <citation type="journal article" date="2013" name="Genome Announc.">
        <title>Complete Genome Sequence of the Carbazole Degrader Pseudomonas resinovorans Strain CA10 (NBRC 106553).</title>
        <authorList>
            <person name="Shintani M."/>
            <person name="Hosoyama A."/>
            <person name="Ohji S."/>
            <person name="Tsuchikane K."/>
            <person name="Takarada H."/>
            <person name="Yamazoe A."/>
            <person name="Fujita N."/>
            <person name="Nojiri H."/>
        </authorList>
    </citation>
    <scope>NUCLEOTIDE SEQUENCE [LARGE SCALE GENOMIC DNA]</scope>
    <source>
        <strain evidence="1 2">NBRC 106553</strain>
    </source>
</reference>
<accession>S6AJY3</accession>
<dbReference type="KEGG" id="pre:PCA10_53750"/>
<gene>
    <name evidence="1" type="ORF">PCA10_53750</name>
</gene>
<keyword evidence="2" id="KW-1185">Reference proteome</keyword>
<organism evidence="1 2">
    <name type="scientific">Metapseudomonas resinovorans NBRC 106553</name>
    <dbReference type="NCBI Taxonomy" id="1245471"/>
    <lineage>
        <taxon>Bacteria</taxon>
        <taxon>Pseudomonadati</taxon>
        <taxon>Pseudomonadota</taxon>
        <taxon>Gammaproteobacteria</taxon>
        <taxon>Pseudomonadales</taxon>
        <taxon>Pseudomonadaceae</taxon>
        <taxon>Metapseudomonas</taxon>
    </lineage>
</organism>
<protein>
    <submittedName>
        <fullName evidence="1">Uncharacterized protein</fullName>
    </submittedName>
</protein>
<dbReference type="STRING" id="1245471.PCA10_53750"/>
<sequence>MVTRQNEYGPQDPVSIALVGIAVVLRTGSCLLEALADQAARVGVPFGSESFDEAAELTGLPYCRQLDLYVDRATKCKADALPFNLAHLAFVS</sequence>
<dbReference type="OrthoDB" id="6058458at2"/>
<evidence type="ECO:0000313" key="2">
    <source>
        <dbReference type="Proteomes" id="UP000015503"/>
    </source>
</evidence>
<proteinExistence type="predicted"/>
<name>S6AJY3_METRE</name>
<dbReference type="RefSeq" id="WP_016495231.1">
    <property type="nucleotide sequence ID" value="NC_021499.1"/>
</dbReference>
<dbReference type="PATRIC" id="fig|1245471.3.peg.5452"/>
<dbReference type="HOGENOM" id="CLU_2410980_0_0_6"/>
<dbReference type="Proteomes" id="UP000015503">
    <property type="component" value="Chromosome"/>
</dbReference>
<dbReference type="EMBL" id="AP013068">
    <property type="protein sequence ID" value="BAN51107.1"/>
    <property type="molecule type" value="Genomic_DNA"/>
</dbReference>
<dbReference type="AlphaFoldDB" id="S6AJY3"/>
<evidence type="ECO:0000313" key="1">
    <source>
        <dbReference type="EMBL" id="BAN51107.1"/>
    </source>
</evidence>